<dbReference type="EMBL" id="JAUEPP010000004">
    <property type="protein sequence ID" value="KAK3344557.1"/>
    <property type="molecule type" value="Genomic_DNA"/>
</dbReference>
<evidence type="ECO:0000256" key="1">
    <source>
        <dbReference type="SAM" id="MobiDB-lite"/>
    </source>
</evidence>
<accession>A0AAE0MSF4</accession>
<organism evidence="2 3">
    <name type="scientific">Neurospora tetraspora</name>
    <dbReference type="NCBI Taxonomy" id="94610"/>
    <lineage>
        <taxon>Eukaryota</taxon>
        <taxon>Fungi</taxon>
        <taxon>Dikarya</taxon>
        <taxon>Ascomycota</taxon>
        <taxon>Pezizomycotina</taxon>
        <taxon>Sordariomycetes</taxon>
        <taxon>Sordariomycetidae</taxon>
        <taxon>Sordariales</taxon>
        <taxon>Sordariaceae</taxon>
        <taxon>Neurospora</taxon>
    </lineage>
</organism>
<dbReference type="GeneID" id="87858645"/>
<gene>
    <name evidence="2" type="ORF">B0H65DRAFT_179733</name>
</gene>
<evidence type="ECO:0000313" key="3">
    <source>
        <dbReference type="Proteomes" id="UP001278500"/>
    </source>
</evidence>
<reference evidence="2" key="1">
    <citation type="journal article" date="2023" name="Mol. Phylogenet. Evol.">
        <title>Genome-scale phylogeny and comparative genomics of the fungal order Sordariales.</title>
        <authorList>
            <person name="Hensen N."/>
            <person name="Bonometti L."/>
            <person name="Westerberg I."/>
            <person name="Brannstrom I.O."/>
            <person name="Guillou S."/>
            <person name="Cros-Aarteil S."/>
            <person name="Calhoun S."/>
            <person name="Haridas S."/>
            <person name="Kuo A."/>
            <person name="Mondo S."/>
            <person name="Pangilinan J."/>
            <person name="Riley R."/>
            <person name="LaButti K."/>
            <person name="Andreopoulos B."/>
            <person name="Lipzen A."/>
            <person name="Chen C."/>
            <person name="Yan M."/>
            <person name="Daum C."/>
            <person name="Ng V."/>
            <person name="Clum A."/>
            <person name="Steindorff A."/>
            <person name="Ohm R.A."/>
            <person name="Martin F."/>
            <person name="Silar P."/>
            <person name="Natvig D.O."/>
            <person name="Lalanne C."/>
            <person name="Gautier V."/>
            <person name="Ament-Velasquez S.L."/>
            <person name="Kruys A."/>
            <person name="Hutchinson M.I."/>
            <person name="Powell A.J."/>
            <person name="Barry K."/>
            <person name="Miller A.N."/>
            <person name="Grigoriev I.V."/>
            <person name="Debuchy R."/>
            <person name="Gladieux P."/>
            <person name="Hiltunen Thoren M."/>
            <person name="Johannesson H."/>
        </authorList>
    </citation>
    <scope>NUCLEOTIDE SEQUENCE</scope>
    <source>
        <strain evidence="2">CBS 560.94</strain>
    </source>
</reference>
<name>A0AAE0MSF4_9PEZI</name>
<protein>
    <submittedName>
        <fullName evidence="2">Uncharacterized protein</fullName>
    </submittedName>
</protein>
<sequence>MPPRDNTDTLAPASDLQRALGAARKTRESQEQAYAALEESVAIAAEEQARELRKEKERADGWKQRSDLWKERSDTWKKRAKDAEARETAVGEREKQIEDREKEVERREKEAEEREKAIEERDKRTEAREARMELREKRMELREKTMEESLNSLLRTMKDVRVKDKQMAKEEDSKVGAELRGLRRSVTDQMTAMKRDLGSKLDNTIHQTLALLDEDRKRAREAEVGHGCGHPSKRVRQEEDLGSNLEQAVWAVMKKVDNRKGGEEYGKISLDRALSLLAFIYTECNEAKLGLWLDFQHNAPAGKVFCLFGVLNFGYRDFMVSQGCCCCSQPDATDMIIDPELVWNDDGHCVVVSVMDDGRLFFDWAPQNDEEYDEEAMEIMEAGVDRYTGTSSLLPLTDRGMDDY</sequence>
<evidence type="ECO:0000313" key="2">
    <source>
        <dbReference type="EMBL" id="KAK3344557.1"/>
    </source>
</evidence>
<comment type="caution">
    <text evidence="2">The sequence shown here is derived from an EMBL/GenBank/DDBJ whole genome shotgun (WGS) entry which is preliminary data.</text>
</comment>
<proteinExistence type="predicted"/>
<dbReference type="RefSeq" id="XP_062681170.1">
    <property type="nucleotide sequence ID" value="XM_062821491.1"/>
</dbReference>
<feature type="region of interest" description="Disordered" evidence="1">
    <location>
        <begin position="48"/>
        <end position="128"/>
    </location>
</feature>
<keyword evidence="3" id="KW-1185">Reference proteome</keyword>
<dbReference type="AlphaFoldDB" id="A0AAE0MSF4"/>
<reference evidence="2" key="2">
    <citation type="submission" date="2023-06" db="EMBL/GenBank/DDBJ databases">
        <authorList>
            <consortium name="Lawrence Berkeley National Laboratory"/>
            <person name="Haridas S."/>
            <person name="Hensen N."/>
            <person name="Bonometti L."/>
            <person name="Westerberg I."/>
            <person name="Brannstrom I.O."/>
            <person name="Guillou S."/>
            <person name="Cros-Aarteil S."/>
            <person name="Calhoun S."/>
            <person name="Kuo A."/>
            <person name="Mondo S."/>
            <person name="Pangilinan J."/>
            <person name="Riley R."/>
            <person name="Labutti K."/>
            <person name="Andreopoulos B."/>
            <person name="Lipzen A."/>
            <person name="Chen C."/>
            <person name="Yanf M."/>
            <person name="Daum C."/>
            <person name="Ng V."/>
            <person name="Clum A."/>
            <person name="Steindorff A."/>
            <person name="Ohm R."/>
            <person name="Martin F."/>
            <person name="Silar P."/>
            <person name="Natvig D."/>
            <person name="Lalanne C."/>
            <person name="Gautier V."/>
            <person name="Ament-Velasquez S.L."/>
            <person name="Kruys A."/>
            <person name="Hutchinson M.I."/>
            <person name="Powell A.J."/>
            <person name="Barry K."/>
            <person name="Miller A.N."/>
            <person name="Grigoriev I.V."/>
            <person name="Debuchy R."/>
            <person name="Gladieux P."/>
            <person name="Thoren M.H."/>
            <person name="Johannesson H."/>
        </authorList>
    </citation>
    <scope>NUCLEOTIDE SEQUENCE</scope>
    <source>
        <strain evidence="2">CBS 560.94</strain>
    </source>
</reference>
<dbReference type="Proteomes" id="UP001278500">
    <property type="component" value="Unassembled WGS sequence"/>
</dbReference>